<accession>A0ACC6V0Q1</accession>
<dbReference type="Proteomes" id="UP000033636">
    <property type="component" value="Unassembled WGS sequence"/>
</dbReference>
<reference evidence="1" key="1">
    <citation type="submission" date="2024-07" db="EMBL/GenBank/DDBJ databases">
        <title>Metagenome and Metagenome-Assembled Genomes of Archaea from a hot spring from the geothermal field of Los Azufres, Mexico.</title>
        <authorList>
            <person name="Marin-Paredes R."/>
            <person name="Martinez-Romero E."/>
            <person name="Servin-Garciduenas L.E."/>
        </authorList>
    </citation>
    <scope>NUCLEOTIDE SEQUENCE</scope>
</reference>
<gene>
    <name evidence="1" type="ORF">TU35_004680</name>
</gene>
<evidence type="ECO:0000313" key="2">
    <source>
        <dbReference type="Proteomes" id="UP000033636"/>
    </source>
</evidence>
<dbReference type="EMBL" id="JZWT02000010">
    <property type="protein sequence ID" value="MFB6490533.1"/>
    <property type="molecule type" value="Genomic_DNA"/>
</dbReference>
<name>A0ACC6V0Q1_9CREN</name>
<sequence>MRLVLAIGGGGDVVSAAVLARKLGAEVGLLPWERYVVDPVPGPLTFKDFKGVKGAEPLFLIEGSSLAIRGGKAIKPQGACVAEALGRPVYAISPDAPPSEVGRALAAEFDEIIGIDVGGDVLACGCEPELHSPLADSYSLAALKRAEEEGASVEIAVAALGADGELPREYLLRRIAELAAKGALRGYYAFEPSDAPLLEALTFKCVTEASAMALRALRGEFGVLPIRGGARLAYLDIFTPVIVRLSAPAVLGINRVAEVIYERDWDVFRAAEGLRELGFTTEYDFERYIALGLSPKEAIERARSERRCQCAQ</sequence>
<protein>
    <submittedName>
        <fullName evidence="1">DUF1152 domain-containing protein</fullName>
    </submittedName>
</protein>
<organism evidence="1 2">
    <name type="scientific">Thermoproteus sp. AZ2</name>
    <dbReference type="NCBI Taxonomy" id="1609232"/>
    <lineage>
        <taxon>Archaea</taxon>
        <taxon>Thermoproteota</taxon>
        <taxon>Thermoprotei</taxon>
        <taxon>Thermoproteales</taxon>
        <taxon>Thermoproteaceae</taxon>
        <taxon>Thermoproteus</taxon>
    </lineage>
</organism>
<proteinExistence type="predicted"/>
<comment type="caution">
    <text evidence="1">The sequence shown here is derived from an EMBL/GenBank/DDBJ whole genome shotgun (WGS) entry which is preliminary data.</text>
</comment>
<evidence type="ECO:0000313" key="1">
    <source>
        <dbReference type="EMBL" id="MFB6490533.1"/>
    </source>
</evidence>